<comment type="caution">
    <text evidence="2">The sequence shown here is derived from an EMBL/GenBank/DDBJ whole genome shotgun (WGS) entry which is preliminary data.</text>
</comment>
<organism evidence="2 3">
    <name type="scientific">Novosphingobium silvae</name>
    <dbReference type="NCBI Taxonomy" id="2692619"/>
    <lineage>
        <taxon>Bacteria</taxon>
        <taxon>Pseudomonadati</taxon>
        <taxon>Pseudomonadota</taxon>
        <taxon>Alphaproteobacteria</taxon>
        <taxon>Sphingomonadales</taxon>
        <taxon>Sphingomonadaceae</taxon>
        <taxon>Novosphingobium</taxon>
    </lineage>
</organism>
<dbReference type="NCBIfam" id="NF003967">
    <property type="entry name" value="PRK05461.1"/>
    <property type="match status" value="1"/>
</dbReference>
<evidence type="ECO:0000313" key="3">
    <source>
        <dbReference type="Proteomes" id="UP000465810"/>
    </source>
</evidence>
<protein>
    <submittedName>
        <fullName evidence="2">Co2+/Mg2+ efflux protein ApaG</fullName>
    </submittedName>
</protein>
<sequence>MKELFQHTAITDGLTVRVAVNFLPEQSRIEAGKWFWVYHIRIENETGETLQLMTRHWRITDARGHVEVIEGEGVVGEQPVIAHGRSHDYVSGCPLSTPQGSMEGHYTFARADGREFTALIPFFPLAAPATAG</sequence>
<evidence type="ECO:0000313" key="2">
    <source>
        <dbReference type="EMBL" id="MYL99013.1"/>
    </source>
</evidence>
<dbReference type="PROSITE" id="PS51087">
    <property type="entry name" value="APAG"/>
    <property type="match status" value="1"/>
</dbReference>
<dbReference type="PANTHER" id="PTHR47191:SF2">
    <property type="entry name" value="OS05G0170800 PROTEIN"/>
    <property type="match status" value="1"/>
</dbReference>
<gene>
    <name evidence="2" type="primary">apaG</name>
    <name evidence="2" type="ORF">GR702_14695</name>
</gene>
<evidence type="ECO:0000259" key="1">
    <source>
        <dbReference type="PROSITE" id="PS51087"/>
    </source>
</evidence>
<dbReference type="Proteomes" id="UP000465810">
    <property type="component" value="Unassembled WGS sequence"/>
</dbReference>
<dbReference type="InterPro" id="IPR007474">
    <property type="entry name" value="ApaG_domain"/>
</dbReference>
<dbReference type="Pfam" id="PF04379">
    <property type="entry name" value="DUF525"/>
    <property type="match status" value="1"/>
</dbReference>
<name>A0A7X4GI02_9SPHN</name>
<dbReference type="Gene3D" id="2.60.40.1470">
    <property type="entry name" value="ApaG domain"/>
    <property type="match status" value="1"/>
</dbReference>
<reference evidence="2 3" key="1">
    <citation type="submission" date="2019-12" db="EMBL/GenBank/DDBJ databases">
        <authorList>
            <person name="Feng G."/>
            <person name="Zhu H."/>
        </authorList>
    </citation>
    <scope>NUCLEOTIDE SEQUENCE [LARGE SCALE GENOMIC DNA]</scope>
    <source>
        <strain evidence="2 3">FGD1</strain>
    </source>
</reference>
<dbReference type="InterPro" id="IPR050718">
    <property type="entry name" value="ApaG-like"/>
</dbReference>
<keyword evidence="3" id="KW-1185">Reference proteome</keyword>
<dbReference type="EMBL" id="WVTD01000011">
    <property type="protein sequence ID" value="MYL99013.1"/>
    <property type="molecule type" value="Genomic_DNA"/>
</dbReference>
<dbReference type="SUPFAM" id="SSF110069">
    <property type="entry name" value="ApaG-like"/>
    <property type="match status" value="1"/>
</dbReference>
<dbReference type="PANTHER" id="PTHR47191">
    <property type="entry name" value="OS05G0170800 PROTEIN"/>
    <property type="match status" value="1"/>
</dbReference>
<accession>A0A7X4GI02</accession>
<proteinExistence type="predicted"/>
<dbReference type="AlphaFoldDB" id="A0A7X4GI02"/>
<dbReference type="InterPro" id="IPR036767">
    <property type="entry name" value="ApaG_sf"/>
</dbReference>
<dbReference type="RefSeq" id="WP_160986640.1">
    <property type="nucleotide sequence ID" value="NZ_WVTD01000011.1"/>
</dbReference>
<feature type="domain" description="ApaG" evidence="1">
    <location>
        <begin position="8"/>
        <end position="132"/>
    </location>
</feature>